<accession>A0A6A6CMY4</accession>
<dbReference type="Proteomes" id="UP000799537">
    <property type="component" value="Unassembled WGS sequence"/>
</dbReference>
<dbReference type="InterPro" id="IPR050316">
    <property type="entry name" value="Tyrosinase/Hemocyanin"/>
</dbReference>
<gene>
    <name evidence="4" type="ORF">M409DRAFT_66081</name>
</gene>
<proteinExistence type="predicted"/>
<dbReference type="Gene3D" id="1.10.1280.10">
    <property type="entry name" value="Di-copper center containing domain from catechol oxidase"/>
    <property type="match status" value="1"/>
</dbReference>
<dbReference type="GO" id="GO:0016491">
    <property type="term" value="F:oxidoreductase activity"/>
    <property type="evidence" value="ECO:0007669"/>
    <property type="project" value="InterPro"/>
</dbReference>
<evidence type="ECO:0000259" key="2">
    <source>
        <dbReference type="PROSITE" id="PS00497"/>
    </source>
</evidence>
<dbReference type="OrthoDB" id="6132182at2759"/>
<evidence type="ECO:0000313" key="5">
    <source>
        <dbReference type="Proteomes" id="UP000799537"/>
    </source>
</evidence>
<dbReference type="GeneID" id="54570049"/>
<dbReference type="InterPro" id="IPR002227">
    <property type="entry name" value="Tyrosinase_Cu-bd"/>
</dbReference>
<evidence type="ECO:0000313" key="4">
    <source>
        <dbReference type="EMBL" id="KAF2167578.1"/>
    </source>
</evidence>
<evidence type="ECO:0000256" key="1">
    <source>
        <dbReference type="ARBA" id="ARBA00022723"/>
    </source>
</evidence>
<name>A0A6A6CMY4_ZASCE</name>
<organism evidence="4 5">
    <name type="scientific">Zasmidium cellare ATCC 36951</name>
    <dbReference type="NCBI Taxonomy" id="1080233"/>
    <lineage>
        <taxon>Eukaryota</taxon>
        <taxon>Fungi</taxon>
        <taxon>Dikarya</taxon>
        <taxon>Ascomycota</taxon>
        <taxon>Pezizomycotina</taxon>
        <taxon>Dothideomycetes</taxon>
        <taxon>Dothideomycetidae</taxon>
        <taxon>Mycosphaerellales</taxon>
        <taxon>Mycosphaerellaceae</taxon>
        <taxon>Zasmidium</taxon>
    </lineage>
</organism>
<feature type="domain" description="Tyrosinase copper-binding" evidence="3">
    <location>
        <begin position="223"/>
        <end position="234"/>
    </location>
</feature>
<evidence type="ECO:0000259" key="3">
    <source>
        <dbReference type="PROSITE" id="PS00498"/>
    </source>
</evidence>
<dbReference type="RefSeq" id="XP_033668467.1">
    <property type="nucleotide sequence ID" value="XM_033816777.1"/>
</dbReference>
<feature type="domain" description="Tyrosinase copper-binding" evidence="2">
    <location>
        <begin position="70"/>
        <end position="87"/>
    </location>
</feature>
<sequence>MAFSVVPGLGQRYCESPAVRREWRDLLSQEKAAYVDAVKCLTEEPSILTGNGSLFDDFSYVHMNIGIRTHWSAAFFPWHRLLLHVFETLLRTHCGYREPLPYWDWTLDWLDVAASPVFDPSLGFGGGGDPNVPSAVGNDSFCLQDGPFETFTVSYAEGPLHSPHCLSRFDFSKTGTTGVNPAMIRSVLEFPSYDGFRNATETVHNLIHRAVGGDFATWASPNDPIFYLHHAQLDRMWWQWQYYSPQRRQEYCGSLSPETLQRASIKDLLSVGKLGKAMPVEEVMDTQGNLLCYTYQTERDDTV</sequence>
<dbReference type="PANTHER" id="PTHR11474">
    <property type="entry name" value="TYROSINASE FAMILY MEMBER"/>
    <property type="match status" value="1"/>
</dbReference>
<protein>
    <recommendedName>
        <fullName evidence="2 3">Tyrosinase copper-binding domain-containing protein</fullName>
    </recommendedName>
</protein>
<dbReference type="Pfam" id="PF00264">
    <property type="entry name" value="Tyrosinase"/>
    <property type="match status" value="1"/>
</dbReference>
<dbReference type="PROSITE" id="PS00498">
    <property type="entry name" value="TYROSINASE_2"/>
    <property type="match status" value="1"/>
</dbReference>
<dbReference type="PANTHER" id="PTHR11474:SF127">
    <property type="entry name" value="TYROSINASE COPPER-BINDING DOMAIN-CONTAINING PROTEIN"/>
    <property type="match status" value="1"/>
</dbReference>
<dbReference type="PRINTS" id="PR00092">
    <property type="entry name" value="TYROSINASE"/>
</dbReference>
<dbReference type="EMBL" id="ML993593">
    <property type="protein sequence ID" value="KAF2167578.1"/>
    <property type="molecule type" value="Genomic_DNA"/>
</dbReference>
<dbReference type="AlphaFoldDB" id="A0A6A6CMY4"/>
<dbReference type="GO" id="GO:0046872">
    <property type="term" value="F:metal ion binding"/>
    <property type="evidence" value="ECO:0007669"/>
    <property type="project" value="UniProtKB-KW"/>
</dbReference>
<keyword evidence="1" id="KW-0479">Metal-binding</keyword>
<dbReference type="InterPro" id="IPR008922">
    <property type="entry name" value="Di-copper_centre_dom_sf"/>
</dbReference>
<keyword evidence="5" id="KW-1185">Reference proteome</keyword>
<dbReference type="SUPFAM" id="SSF48056">
    <property type="entry name" value="Di-copper centre-containing domain"/>
    <property type="match status" value="1"/>
</dbReference>
<dbReference type="PROSITE" id="PS00497">
    <property type="entry name" value="TYROSINASE_1"/>
    <property type="match status" value="1"/>
</dbReference>
<reference evidence="4" key="1">
    <citation type="journal article" date="2020" name="Stud. Mycol.">
        <title>101 Dothideomycetes genomes: a test case for predicting lifestyles and emergence of pathogens.</title>
        <authorList>
            <person name="Haridas S."/>
            <person name="Albert R."/>
            <person name="Binder M."/>
            <person name="Bloem J."/>
            <person name="Labutti K."/>
            <person name="Salamov A."/>
            <person name="Andreopoulos B."/>
            <person name="Baker S."/>
            <person name="Barry K."/>
            <person name="Bills G."/>
            <person name="Bluhm B."/>
            <person name="Cannon C."/>
            <person name="Castanera R."/>
            <person name="Culley D."/>
            <person name="Daum C."/>
            <person name="Ezra D."/>
            <person name="Gonzalez J."/>
            <person name="Henrissat B."/>
            <person name="Kuo A."/>
            <person name="Liang C."/>
            <person name="Lipzen A."/>
            <person name="Lutzoni F."/>
            <person name="Magnuson J."/>
            <person name="Mondo S."/>
            <person name="Nolan M."/>
            <person name="Ohm R."/>
            <person name="Pangilinan J."/>
            <person name="Park H.-J."/>
            <person name="Ramirez L."/>
            <person name="Alfaro M."/>
            <person name="Sun H."/>
            <person name="Tritt A."/>
            <person name="Yoshinaga Y."/>
            <person name="Zwiers L.-H."/>
            <person name="Turgeon B."/>
            <person name="Goodwin S."/>
            <person name="Spatafora J."/>
            <person name="Crous P."/>
            <person name="Grigoriev I."/>
        </authorList>
    </citation>
    <scope>NUCLEOTIDE SEQUENCE</scope>
    <source>
        <strain evidence="4">ATCC 36951</strain>
    </source>
</reference>